<dbReference type="PANTHER" id="PTHR10953:SF102">
    <property type="entry name" value="ADENYLYLTRANSFERASE AND SULFURTRANSFERASE MOCS3"/>
    <property type="match status" value="1"/>
</dbReference>
<dbReference type="CDD" id="cd00757">
    <property type="entry name" value="ThiF_MoeB_HesA_family"/>
    <property type="match status" value="1"/>
</dbReference>
<evidence type="ECO:0000313" key="6">
    <source>
        <dbReference type="EMBL" id="VAX10907.1"/>
    </source>
</evidence>
<keyword evidence="6" id="KW-0548">Nucleotidyltransferase</keyword>
<feature type="transmembrane region" description="Helical" evidence="4">
    <location>
        <begin position="31"/>
        <end position="57"/>
    </location>
</feature>
<evidence type="ECO:0000259" key="5">
    <source>
        <dbReference type="Pfam" id="PF00899"/>
    </source>
</evidence>
<accession>A0A3B1C1X1</accession>
<dbReference type="FunFam" id="3.40.50.720:FF:000033">
    <property type="entry name" value="Adenylyltransferase and sulfurtransferase MOCS3"/>
    <property type="match status" value="1"/>
</dbReference>
<evidence type="ECO:0000256" key="3">
    <source>
        <dbReference type="ARBA" id="ARBA00022840"/>
    </source>
</evidence>
<organism evidence="6">
    <name type="scientific">hydrothermal vent metagenome</name>
    <dbReference type="NCBI Taxonomy" id="652676"/>
    <lineage>
        <taxon>unclassified sequences</taxon>
        <taxon>metagenomes</taxon>
        <taxon>ecological metagenomes</taxon>
    </lineage>
</organism>
<dbReference type="Gene3D" id="3.40.50.720">
    <property type="entry name" value="NAD(P)-binding Rossmann-like Domain"/>
    <property type="match status" value="1"/>
</dbReference>
<dbReference type="InterPro" id="IPR000594">
    <property type="entry name" value="ThiF_NAD_FAD-bd"/>
</dbReference>
<dbReference type="InterPro" id="IPR045886">
    <property type="entry name" value="ThiF/MoeB/HesA"/>
</dbReference>
<dbReference type="GO" id="GO:0008146">
    <property type="term" value="F:sulfotransferase activity"/>
    <property type="evidence" value="ECO:0007669"/>
    <property type="project" value="TreeGrafter"/>
</dbReference>
<keyword evidence="4" id="KW-0472">Membrane</keyword>
<keyword evidence="1 6" id="KW-0808">Transferase</keyword>
<gene>
    <name evidence="6" type="ORF">MNBD_GAMMA25-4</name>
</gene>
<dbReference type="AlphaFoldDB" id="A0A3B1C1X1"/>
<dbReference type="EC" id="2.7.7.80" evidence="6"/>
<feature type="domain" description="THIF-type NAD/FAD binding fold" evidence="5">
    <location>
        <begin position="9"/>
        <end position="243"/>
    </location>
</feature>
<dbReference type="GO" id="GO:0008641">
    <property type="term" value="F:ubiquitin-like modifier activating enzyme activity"/>
    <property type="evidence" value="ECO:0007669"/>
    <property type="project" value="InterPro"/>
</dbReference>
<keyword evidence="4" id="KW-1133">Transmembrane helix</keyword>
<evidence type="ECO:0000256" key="4">
    <source>
        <dbReference type="SAM" id="Phobius"/>
    </source>
</evidence>
<dbReference type="PANTHER" id="PTHR10953">
    <property type="entry name" value="UBIQUITIN-ACTIVATING ENZYME E1"/>
    <property type="match status" value="1"/>
</dbReference>
<reference evidence="6" key="1">
    <citation type="submission" date="2018-06" db="EMBL/GenBank/DDBJ databases">
        <authorList>
            <person name="Zhirakovskaya E."/>
        </authorList>
    </citation>
    <scope>NUCLEOTIDE SEQUENCE</scope>
</reference>
<dbReference type="NCBIfam" id="NF004281">
    <property type="entry name" value="PRK05690.1"/>
    <property type="match status" value="1"/>
</dbReference>
<sequence>MNDEQLLRYSRQLMLPQIDVAGQEKLLNSNVLLIGLGGLGAPVSIYLAAAGIGHLILVDFDTVELSNLQRQIVHSTADLGRPKVESARDNLLRLNPDIKITSVNKKLNADELFKQIQQVDVVVEGSDNFATRFAVNAACVKTRTPLVSGAAIRMEGQVSVYLNDGNGPCYHCLYKDEGELDASCSHNGVLAPVVGIIGSIQATETIKVITEIGKVLDGRLLLLDAMSMDWRSLKLKKDPACPVCSPVEGDIGIH</sequence>
<dbReference type="GO" id="GO:0004792">
    <property type="term" value="F:thiosulfate-cyanide sulfurtransferase activity"/>
    <property type="evidence" value="ECO:0007669"/>
    <property type="project" value="TreeGrafter"/>
</dbReference>
<protein>
    <submittedName>
        <fullName evidence="6">Molybdopterin-synthase adenylyltransferase</fullName>
        <ecNumber evidence="6">2.7.7.80</ecNumber>
    </submittedName>
</protein>
<evidence type="ECO:0000256" key="2">
    <source>
        <dbReference type="ARBA" id="ARBA00022741"/>
    </source>
</evidence>
<proteinExistence type="predicted"/>
<dbReference type="EMBL" id="UOFY01000057">
    <property type="protein sequence ID" value="VAX10907.1"/>
    <property type="molecule type" value="Genomic_DNA"/>
</dbReference>
<dbReference type="GO" id="GO:0005524">
    <property type="term" value="F:ATP binding"/>
    <property type="evidence" value="ECO:0007669"/>
    <property type="project" value="UniProtKB-KW"/>
</dbReference>
<name>A0A3B1C1X1_9ZZZZ</name>
<keyword evidence="2" id="KW-0547">Nucleotide-binding</keyword>
<dbReference type="InterPro" id="IPR035985">
    <property type="entry name" value="Ubiquitin-activating_enz"/>
</dbReference>
<keyword evidence="3" id="KW-0067">ATP-binding</keyword>
<dbReference type="GO" id="GO:0005829">
    <property type="term" value="C:cytosol"/>
    <property type="evidence" value="ECO:0007669"/>
    <property type="project" value="TreeGrafter"/>
</dbReference>
<keyword evidence="4" id="KW-0812">Transmembrane</keyword>
<dbReference type="GO" id="GO:0061605">
    <property type="term" value="F:molybdopterin-synthase adenylyltransferase activity"/>
    <property type="evidence" value="ECO:0007669"/>
    <property type="project" value="UniProtKB-EC"/>
</dbReference>
<dbReference type="SUPFAM" id="SSF69572">
    <property type="entry name" value="Activating enzymes of the ubiquitin-like proteins"/>
    <property type="match status" value="1"/>
</dbReference>
<dbReference type="Pfam" id="PF00899">
    <property type="entry name" value="ThiF"/>
    <property type="match status" value="1"/>
</dbReference>
<evidence type="ECO:0000256" key="1">
    <source>
        <dbReference type="ARBA" id="ARBA00022679"/>
    </source>
</evidence>